<dbReference type="InterPro" id="IPR035965">
    <property type="entry name" value="PAS-like_dom_sf"/>
</dbReference>
<dbReference type="PANTHER" id="PTHR44757:SF2">
    <property type="entry name" value="BIOFILM ARCHITECTURE MAINTENANCE PROTEIN MBAA"/>
    <property type="match status" value="1"/>
</dbReference>
<feature type="domain" description="EAL" evidence="5">
    <location>
        <begin position="629"/>
        <end position="879"/>
    </location>
</feature>
<dbReference type="EMBL" id="CP025746">
    <property type="protein sequence ID" value="QAA33166.1"/>
    <property type="molecule type" value="Genomic_DNA"/>
</dbReference>
<dbReference type="SMART" id="SM00267">
    <property type="entry name" value="GGDEF"/>
    <property type="match status" value="1"/>
</dbReference>
<evidence type="ECO:0000259" key="6">
    <source>
        <dbReference type="PROSITE" id="PS50887"/>
    </source>
</evidence>
<dbReference type="PROSITE" id="PS50112">
    <property type="entry name" value="PAS"/>
    <property type="match status" value="1"/>
</dbReference>
<dbReference type="PROSITE" id="PS50887">
    <property type="entry name" value="GGDEF"/>
    <property type="match status" value="1"/>
</dbReference>
<evidence type="ECO:0000259" key="3">
    <source>
        <dbReference type="PROSITE" id="PS50112"/>
    </source>
</evidence>
<evidence type="ECO:0000259" key="5">
    <source>
        <dbReference type="PROSITE" id="PS50883"/>
    </source>
</evidence>
<proteinExistence type="predicted"/>
<evidence type="ECO:0000256" key="2">
    <source>
        <dbReference type="SAM" id="Phobius"/>
    </source>
</evidence>
<dbReference type="Gene3D" id="3.20.20.450">
    <property type="entry name" value="EAL domain"/>
    <property type="match status" value="1"/>
</dbReference>
<dbReference type="Gene3D" id="3.30.70.270">
    <property type="match status" value="1"/>
</dbReference>
<feature type="domain" description="PAC" evidence="4">
    <location>
        <begin position="403"/>
        <end position="455"/>
    </location>
</feature>
<dbReference type="InterPro" id="IPR000160">
    <property type="entry name" value="GGDEF_dom"/>
</dbReference>
<feature type="transmembrane region" description="Helical" evidence="2">
    <location>
        <begin position="260"/>
        <end position="282"/>
    </location>
</feature>
<dbReference type="NCBIfam" id="TIGR00229">
    <property type="entry name" value="sensory_box"/>
    <property type="match status" value="1"/>
</dbReference>
<dbReference type="Pfam" id="PF00497">
    <property type="entry name" value="SBP_bac_3"/>
    <property type="match status" value="1"/>
</dbReference>
<dbReference type="SUPFAM" id="SSF55073">
    <property type="entry name" value="Nucleotide cyclase"/>
    <property type="match status" value="1"/>
</dbReference>
<dbReference type="CDD" id="cd01949">
    <property type="entry name" value="GGDEF"/>
    <property type="match status" value="1"/>
</dbReference>
<dbReference type="SUPFAM" id="SSF53850">
    <property type="entry name" value="Periplasmic binding protein-like II"/>
    <property type="match status" value="1"/>
</dbReference>
<dbReference type="InterPro" id="IPR013655">
    <property type="entry name" value="PAS_fold_3"/>
</dbReference>
<name>A0A410DVL4_9CLOT</name>
<dbReference type="KEGG" id="cmah:C1I91_16825"/>
<dbReference type="RefSeq" id="WP_128213892.1">
    <property type="nucleotide sequence ID" value="NZ_CP025746.1"/>
</dbReference>
<gene>
    <name evidence="7" type="ORF">C1I91_16825</name>
</gene>
<dbReference type="PROSITE" id="PS50113">
    <property type="entry name" value="PAC"/>
    <property type="match status" value="1"/>
</dbReference>
<dbReference type="SMART" id="SM00062">
    <property type="entry name" value="PBPb"/>
    <property type="match status" value="1"/>
</dbReference>
<dbReference type="InterPro" id="IPR001633">
    <property type="entry name" value="EAL_dom"/>
</dbReference>
<dbReference type="Pfam" id="PF00990">
    <property type="entry name" value="GGDEF"/>
    <property type="match status" value="1"/>
</dbReference>
<keyword evidence="2" id="KW-0472">Membrane</keyword>
<sequence>MNMKRVSSFFILIICIICFTGYKVEAITKIDYEVDKNYPPYIFTNANSVYGFDQDITNLMFNRREYNINFSSDSWDKVYKKLVNSQIDVGGIVGVVDSRKTEVLFTKPLFKAYIAVYTRNSSDKVDLNQLGKYKIGVGRNYYSEDILSQELGINSYISYENVEDAVKDLEDGKLDVIFENQNLMDSLLLRDNLKGVIIPQFTHLYPVDQAFAVSKSRPELVDYMNKRIDELKASGAFEELYKQYFYENSEEYIENQHKNVISLVAILFAIVTSILILSKFYIDKLKKNLLKNYIELAAVNKELSDTKTNLEKQYEELYKSEKALRESEERYRLVLEASNDGVWDWDIINDIGYLSKSWREMLGVREEVINNYFDFFKNAVYPEDRQIVLKGLEDYFMGVTNQYEAIFRLNMSKSDFLWVQCKGRIFKDESGVIIRMAGSISDITEKKNYQSKIYRMAYYDDLTNLPNRTFLNDKLDSLMTNIVKKGGKAAVYFLDLDNFKNINDTLGHDYGDLVLKCASNELVTLLGDEYTVSRFGGDEFIIVQHKLDDVDQLEETAQKIVKIFDKPILINNHPFYVAASIGVAIIPDHGVDSIDILKKADIAMYNAKEEGKGRLKIYSEEMSKKVELESDFEKSIRKAMEQKEFYLNYQPYFDVATGEINGVEALIRWNHPIKGIIPPGEFIPLAEKTGLIKEIGDWVLMEASKQNKAWQEKGLKKIPVAVNVAEHQFQTPLFVERVKKVLEETKLDPRYLKLEITEGTVIKSFDNNISILKKLKEIGIGISLDDFGTGYSSLSYIIKLPLDTVKIDKSFVDDICNMEDRQLIIEDIISMAHKLNLDVVAEGVERKEQLEYLKRHNCDKIQGYLLSRPLTSDKIEELL</sequence>
<dbReference type="OrthoDB" id="9762141at2"/>
<feature type="domain" description="PAS" evidence="3">
    <location>
        <begin position="327"/>
        <end position="399"/>
    </location>
</feature>
<evidence type="ECO:0000313" key="7">
    <source>
        <dbReference type="EMBL" id="QAA33166.1"/>
    </source>
</evidence>
<dbReference type="CDD" id="cd01948">
    <property type="entry name" value="EAL"/>
    <property type="match status" value="1"/>
</dbReference>
<protein>
    <submittedName>
        <fullName evidence="7">Uncharacterized protein</fullName>
    </submittedName>
</protein>
<dbReference type="InterPro" id="IPR000014">
    <property type="entry name" value="PAS"/>
</dbReference>
<dbReference type="InterPro" id="IPR043128">
    <property type="entry name" value="Rev_trsase/Diguanyl_cyclase"/>
</dbReference>
<dbReference type="SMART" id="SM00091">
    <property type="entry name" value="PAS"/>
    <property type="match status" value="1"/>
</dbReference>
<feature type="domain" description="GGDEF" evidence="6">
    <location>
        <begin position="487"/>
        <end position="620"/>
    </location>
</feature>
<dbReference type="PROSITE" id="PS50883">
    <property type="entry name" value="EAL"/>
    <property type="match status" value="1"/>
</dbReference>
<dbReference type="InterPro" id="IPR052155">
    <property type="entry name" value="Biofilm_reg_signaling"/>
</dbReference>
<dbReference type="InterPro" id="IPR000700">
    <property type="entry name" value="PAS-assoc_C"/>
</dbReference>
<reference evidence="7 8" key="1">
    <citation type="submission" date="2018-01" db="EMBL/GenBank/DDBJ databases">
        <title>Genome Sequencing and Assembly of Anaerobacter polyendosporus strain CT4.</title>
        <authorList>
            <person name="Tachaapaikoon C."/>
            <person name="Sutheeworapong S."/>
            <person name="Jenjaroenpun P."/>
            <person name="Wongsurawat T."/>
            <person name="Nookeaw I."/>
            <person name="Cheawchanlertfa P."/>
            <person name="Kosugi A."/>
            <person name="Cheevadhanarak S."/>
            <person name="Ratanakhanokchai K."/>
        </authorList>
    </citation>
    <scope>NUCLEOTIDE SEQUENCE [LARGE SCALE GENOMIC DNA]</scope>
    <source>
        <strain evidence="7 8">CT4</strain>
    </source>
</reference>
<dbReference type="InterPro" id="IPR035919">
    <property type="entry name" value="EAL_sf"/>
</dbReference>
<keyword evidence="2" id="KW-1133">Transmembrane helix</keyword>
<dbReference type="NCBIfam" id="TIGR00254">
    <property type="entry name" value="GGDEF"/>
    <property type="match status" value="1"/>
</dbReference>
<dbReference type="Gene3D" id="3.40.190.10">
    <property type="entry name" value="Periplasmic binding protein-like II"/>
    <property type="match status" value="2"/>
</dbReference>
<dbReference type="Pfam" id="PF08447">
    <property type="entry name" value="PAS_3"/>
    <property type="match status" value="1"/>
</dbReference>
<evidence type="ECO:0000313" key="8">
    <source>
        <dbReference type="Proteomes" id="UP000286268"/>
    </source>
</evidence>
<dbReference type="PANTHER" id="PTHR44757">
    <property type="entry name" value="DIGUANYLATE CYCLASE DGCP"/>
    <property type="match status" value="1"/>
</dbReference>
<dbReference type="SUPFAM" id="SSF55785">
    <property type="entry name" value="PYP-like sensor domain (PAS domain)"/>
    <property type="match status" value="1"/>
</dbReference>
<feature type="coiled-coil region" evidence="1">
    <location>
        <begin position="293"/>
        <end position="330"/>
    </location>
</feature>
<dbReference type="AlphaFoldDB" id="A0A410DVL4"/>
<dbReference type="SUPFAM" id="SSF141868">
    <property type="entry name" value="EAL domain-like"/>
    <property type="match status" value="1"/>
</dbReference>
<dbReference type="Gene3D" id="3.30.450.20">
    <property type="entry name" value="PAS domain"/>
    <property type="match status" value="1"/>
</dbReference>
<dbReference type="Proteomes" id="UP000286268">
    <property type="component" value="Chromosome"/>
</dbReference>
<dbReference type="FunFam" id="3.20.20.450:FF:000001">
    <property type="entry name" value="Cyclic di-GMP phosphodiesterase yahA"/>
    <property type="match status" value="1"/>
</dbReference>
<accession>A0A410DVL4</accession>
<evidence type="ECO:0000256" key="1">
    <source>
        <dbReference type="SAM" id="Coils"/>
    </source>
</evidence>
<dbReference type="SMART" id="SM00052">
    <property type="entry name" value="EAL"/>
    <property type="match status" value="1"/>
</dbReference>
<dbReference type="Pfam" id="PF00563">
    <property type="entry name" value="EAL"/>
    <property type="match status" value="1"/>
</dbReference>
<dbReference type="InterPro" id="IPR001638">
    <property type="entry name" value="Solute-binding_3/MltF_N"/>
</dbReference>
<keyword evidence="8" id="KW-1185">Reference proteome</keyword>
<organism evidence="7 8">
    <name type="scientific">Clostridium manihotivorum</name>
    <dbReference type="NCBI Taxonomy" id="2320868"/>
    <lineage>
        <taxon>Bacteria</taxon>
        <taxon>Bacillati</taxon>
        <taxon>Bacillota</taxon>
        <taxon>Clostridia</taxon>
        <taxon>Eubacteriales</taxon>
        <taxon>Clostridiaceae</taxon>
        <taxon>Clostridium</taxon>
    </lineage>
</organism>
<dbReference type="CDD" id="cd00130">
    <property type="entry name" value="PAS"/>
    <property type="match status" value="1"/>
</dbReference>
<keyword evidence="1" id="KW-0175">Coiled coil</keyword>
<keyword evidence="2" id="KW-0812">Transmembrane</keyword>
<dbReference type="InterPro" id="IPR029787">
    <property type="entry name" value="Nucleotide_cyclase"/>
</dbReference>
<evidence type="ECO:0000259" key="4">
    <source>
        <dbReference type="PROSITE" id="PS50113"/>
    </source>
</evidence>